<name>A0AAW5A6D4_PHOPO</name>
<protein>
    <submittedName>
        <fullName evidence="4">Tyrosine-type recombinase/integrase</fullName>
    </submittedName>
</protein>
<dbReference type="SUPFAM" id="SSF56349">
    <property type="entry name" value="DNA breaking-rejoining enzymes"/>
    <property type="match status" value="1"/>
</dbReference>
<dbReference type="GO" id="GO:0015074">
    <property type="term" value="P:DNA integration"/>
    <property type="evidence" value="ECO:0007669"/>
    <property type="project" value="UniProtKB-KW"/>
</dbReference>
<dbReference type="GO" id="GO:0003677">
    <property type="term" value="F:DNA binding"/>
    <property type="evidence" value="ECO:0007669"/>
    <property type="project" value="InterPro"/>
</dbReference>
<proteinExistence type="predicted"/>
<dbReference type="GO" id="GO:0006310">
    <property type="term" value="P:DNA recombination"/>
    <property type="evidence" value="ECO:0007669"/>
    <property type="project" value="UniProtKB-KW"/>
</dbReference>
<dbReference type="EMBL" id="WMCP01000049">
    <property type="protein sequence ID" value="MCF2304166.1"/>
    <property type="molecule type" value="Genomic_DNA"/>
</dbReference>
<organism evidence="4 5">
    <name type="scientific">Photobacterium phosphoreum</name>
    <dbReference type="NCBI Taxonomy" id="659"/>
    <lineage>
        <taxon>Bacteria</taxon>
        <taxon>Pseudomonadati</taxon>
        <taxon>Pseudomonadota</taxon>
        <taxon>Gammaproteobacteria</taxon>
        <taxon>Vibrionales</taxon>
        <taxon>Vibrionaceae</taxon>
        <taxon>Photobacterium</taxon>
    </lineage>
</organism>
<dbReference type="Proteomes" id="UP000813876">
    <property type="component" value="Unassembled WGS sequence"/>
</dbReference>
<dbReference type="InterPro" id="IPR013762">
    <property type="entry name" value="Integrase-like_cat_sf"/>
</dbReference>
<feature type="domain" description="Tyr recombinase" evidence="3">
    <location>
        <begin position="3"/>
        <end position="178"/>
    </location>
</feature>
<dbReference type="PANTHER" id="PTHR30349">
    <property type="entry name" value="PHAGE INTEGRASE-RELATED"/>
    <property type="match status" value="1"/>
</dbReference>
<evidence type="ECO:0000313" key="4">
    <source>
        <dbReference type="EMBL" id="MCF2304166.1"/>
    </source>
</evidence>
<dbReference type="PANTHER" id="PTHR30349:SF82">
    <property type="entry name" value="INTEGRASE_RECOMBINASE YOEC-RELATED"/>
    <property type="match status" value="1"/>
</dbReference>
<dbReference type="InterPro" id="IPR050090">
    <property type="entry name" value="Tyrosine_recombinase_XerCD"/>
</dbReference>
<evidence type="ECO:0000259" key="3">
    <source>
        <dbReference type="PROSITE" id="PS51898"/>
    </source>
</evidence>
<dbReference type="PROSITE" id="PS51898">
    <property type="entry name" value="TYR_RECOMBINASE"/>
    <property type="match status" value="1"/>
</dbReference>
<dbReference type="AlphaFoldDB" id="A0AAW5A6D4"/>
<evidence type="ECO:0000313" key="5">
    <source>
        <dbReference type="Proteomes" id="UP000813876"/>
    </source>
</evidence>
<accession>A0AAW5A6D4</accession>
<dbReference type="Gene3D" id="1.10.443.10">
    <property type="entry name" value="Intergrase catalytic core"/>
    <property type="match status" value="1"/>
</dbReference>
<comment type="caution">
    <text evidence="4">The sequence shown here is derived from an EMBL/GenBank/DDBJ whole genome shotgun (WGS) entry which is preliminary data.</text>
</comment>
<dbReference type="Pfam" id="PF00589">
    <property type="entry name" value="Phage_integrase"/>
    <property type="match status" value="1"/>
</dbReference>
<dbReference type="InterPro" id="IPR011010">
    <property type="entry name" value="DNA_brk_join_enz"/>
</dbReference>
<keyword evidence="2" id="KW-0233">DNA recombination</keyword>
<sequence length="182" mass="20669">MNEVMAIKNKDDIEKVGNFLSKHYSEVVSDAWAFGLQVSLRVSDLLSIKFSDIEKGVLKVTAQKTDKTQRIQLNKKALAILERRSKGSDEYLFQSKSNRAKAMNKPLTRQTLSKALKEASIQIGTDINTHSMRKTWGYWTYKATNNIALVQKSLQHSSTAHTLRYIGIDQDELDNVYSSIEI</sequence>
<dbReference type="RefSeq" id="WP_235195357.1">
    <property type="nucleotide sequence ID" value="NZ_WMCP01000049.1"/>
</dbReference>
<evidence type="ECO:0000256" key="1">
    <source>
        <dbReference type="ARBA" id="ARBA00022908"/>
    </source>
</evidence>
<reference evidence="4" key="1">
    <citation type="submission" date="2019-11" db="EMBL/GenBank/DDBJ databases">
        <title>Comparative genomics of photobacteria reveal adaptation to distinct habitats.</title>
        <authorList>
            <person name="Fuertes-Perez S."/>
            <person name="Hilgarth M."/>
            <person name="Vogel R.F."/>
        </authorList>
    </citation>
    <scope>NUCLEOTIDE SEQUENCE</scope>
    <source>
        <strain evidence="4">TMW2.2145</strain>
    </source>
</reference>
<keyword evidence="1" id="KW-0229">DNA integration</keyword>
<dbReference type="InterPro" id="IPR002104">
    <property type="entry name" value="Integrase_catalytic"/>
</dbReference>
<gene>
    <name evidence="4" type="ORF">GLP33_20930</name>
</gene>
<evidence type="ECO:0000256" key="2">
    <source>
        <dbReference type="ARBA" id="ARBA00023172"/>
    </source>
</evidence>